<dbReference type="EMBL" id="CP060711">
    <property type="protein sequence ID" value="QNN45634.1"/>
    <property type="molecule type" value="Genomic_DNA"/>
</dbReference>
<dbReference type="SUPFAM" id="SSF158544">
    <property type="entry name" value="GspK insert domain-like"/>
    <property type="match status" value="1"/>
</dbReference>
<dbReference type="PANTHER" id="PTHR38831:SF2">
    <property type="entry name" value="TYPE II SECRETION SYSTEM PROTEIN K"/>
    <property type="match status" value="1"/>
</dbReference>
<keyword evidence="7" id="KW-0653">Protein transport</keyword>
<keyword evidence="9 10" id="KW-0472">Membrane</keyword>
<dbReference type="GO" id="GO:0005886">
    <property type="term" value="C:plasma membrane"/>
    <property type="evidence" value="ECO:0007669"/>
    <property type="project" value="UniProtKB-SubCell"/>
</dbReference>
<evidence type="ECO:0000256" key="4">
    <source>
        <dbReference type="ARBA" id="ARBA00022475"/>
    </source>
</evidence>
<sequence>MKAARGAALLLVLWLILLLSGLVAGYALGARVESLQGNGLARSAVAREAARAGVEYAAARMLDPDPARRWAADGRDYGFDFDGIPVHVSVRDEAAKIDLNAASFDLLQAFFAALGEPRESAVRLAGAIVDWRDADSLGQPAGGAEDADYAAAGLAWGAKDAPFDTVAELEQVLGMRPPLFAAAAPHLTVHTGRAMPDAAFADALVRKAMGLDEPAAPIDPDAPPPPGSGTYSIDSRARLTDGRSTRLSVVMRMGGNGLPGSTYTTLRWQAEGAAK</sequence>
<dbReference type="Pfam" id="PF21687">
    <property type="entry name" value="T2SSK_1st"/>
    <property type="match status" value="1"/>
</dbReference>
<evidence type="ECO:0000313" key="14">
    <source>
        <dbReference type="Proteomes" id="UP000515977"/>
    </source>
</evidence>
<feature type="domain" description="T2SS protein K first SAM-like" evidence="12">
    <location>
        <begin position="100"/>
        <end position="189"/>
    </location>
</feature>
<organism evidence="13 14">
    <name type="scientific">Thermomonas brevis</name>
    <dbReference type="NCBI Taxonomy" id="215691"/>
    <lineage>
        <taxon>Bacteria</taxon>
        <taxon>Pseudomonadati</taxon>
        <taxon>Pseudomonadota</taxon>
        <taxon>Gammaproteobacteria</taxon>
        <taxon>Lysobacterales</taxon>
        <taxon>Lysobacteraceae</taxon>
        <taxon>Thermomonas</taxon>
    </lineage>
</organism>
<dbReference type="InterPro" id="IPR049031">
    <property type="entry name" value="T2SSK_SAM-like_1st"/>
</dbReference>
<keyword evidence="6" id="KW-0812">Transmembrane</keyword>
<keyword evidence="5 10" id="KW-0997">Cell inner membrane</keyword>
<gene>
    <name evidence="13" type="ORF">H9L17_10485</name>
</gene>
<name>A0A7G9QQK9_9GAMM</name>
<dbReference type="KEGG" id="tbv:H9L17_10485"/>
<keyword evidence="8" id="KW-1133">Transmembrane helix</keyword>
<evidence type="ECO:0000256" key="3">
    <source>
        <dbReference type="ARBA" id="ARBA00022448"/>
    </source>
</evidence>
<keyword evidence="4 10" id="KW-1003">Cell membrane</keyword>
<keyword evidence="3 10" id="KW-0813">Transport</keyword>
<dbReference type="GO" id="GO:0009306">
    <property type="term" value="P:protein secretion"/>
    <property type="evidence" value="ECO:0007669"/>
    <property type="project" value="InterPro"/>
</dbReference>
<evidence type="ECO:0000256" key="7">
    <source>
        <dbReference type="ARBA" id="ARBA00022927"/>
    </source>
</evidence>
<reference evidence="13 14" key="1">
    <citation type="submission" date="2020-08" db="EMBL/GenBank/DDBJ databases">
        <title>Genome sequence of Thermomonas brevis KACC 16975T.</title>
        <authorList>
            <person name="Hyun D.-W."/>
            <person name="Bae J.-W."/>
        </authorList>
    </citation>
    <scope>NUCLEOTIDE SEQUENCE [LARGE SCALE GENOMIC DNA]</scope>
    <source>
        <strain evidence="13 14">KACC 16975</strain>
    </source>
</reference>
<proteinExistence type="inferred from homology"/>
<dbReference type="PANTHER" id="PTHR38831">
    <property type="entry name" value="TYPE II SECRETION SYSTEM PROTEIN K"/>
    <property type="match status" value="1"/>
</dbReference>
<dbReference type="RefSeq" id="WP_187569402.1">
    <property type="nucleotide sequence ID" value="NZ_CP060711.1"/>
</dbReference>
<evidence type="ECO:0000256" key="2">
    <source>
        <dbReference type="ARBA" id="ARBA00007246"/>
    </source>
</evidence>
<evidence type="ECO:0000256" key="5">
    <source>
        <dbReference type="ARBA" id="ARBA00022519"/>
    </source>
</evidence>
<feature type="region of interest" description="Disordered" evidence="11">
    <location>
        <begin position="214"/>
        <end position="235"/>
    </location>
</feature>
<evidence type="ECO:0000256" key="9">
    <source>
        <dbReference type="ARBA" id="ARBA00023136"/>
    </source>
</evidence>
<evidence type="ECO:0000256" key="1">
    <source>
        <dbReference type="ARBA" id="ARBA00004533"/>
    </source>
</evidence>
<dbReference type="AlphaFoldDB" id="A0A7G9QQK9"/>
<dbReference type="Gene3D" id="1.10.40.60">
    <property type="entry name" value="EpsJ-like"/>
    <property type="match status" value="1"/>
</dbReference>
<dbReference type="InterPro" id="IPR005628">
    <property type="entry name" value="GspK"/>
</dbReference>
<comment type="subcellular location">
    <subcellularLocation>
        <location evidence="1 10">Cell inner membrane</location>
    </subcellularLocation>
</comment>
<comment type="similarity">
    <text evidence="2 10">Belongs to the GSP K family.</text>
</comment>
<evidence type="ECO:0000256" key="8">
    <source>
        <dbReference type="ARBA" id="ARBA00022989"/>
    </source>
</evidence>
<evidence type="ECO:0000256" key="10">
    <source>
        <dbReference type="PIRNR" id="PIRNR002786"/>
    </source>
</evidence>
<evidence type="ECO:0000259" key="12">
    <source>
        <dbReference type="Pfam" id="PF21687"/>
    </source>
</evidence>
<evidence type="ECO:0000313" key="13">
    <source>
        <dbReference type="EMBL" id="QNN45634.1"/>
    </source>
</evidence>
<evidence type="ECO:0000256" key="6">
    <source>
        <dbReference type="ARBA" id="ARBA00022692"/>
    </source>
</evidence>
<evidence type="ECO:0000256" key="11">
    <source>
        <dbReference type="SAM" id="MobiDB-lite"/>
    </source>
</evidence>
<accession>A0A7G9QQK9</accession>
<dbReference type="Proteomes" id="UP000515977">
    <property type="component" value="Chromosome"/>
</dbReference>
<keyword evidence="14" id="KW-1185">Reference proteome</keyword>
<protein>
    <recommendedName>
        <fullName evidence="10">Type II secretion system protein K</fullName>
    </recommendedName>
</protein>
<dbReference type="InterPro" id="IPR038072">
    <property type="entry name" value="GspK_central_sf"/>
</dbReference>
<dbReference type="PIRSF" id="PIRSF002786">
    <property type="entry name" value="XcpX"/>
    <property type="match status" value="1"/>
</dbReference>